<evidence type="ECO:0000256" key="11">
    <source>
        <dbReference type="SAM" id="MobiDB-lite"/>
    </source>
</evidence>
<evidence type="ECO:0000256" key="3">
    <source>
        <dbReference type="ARBA" id="ARBA00022771"/>
    </source>
</evidence>
<evidence type="ECO:0000256" key="4">
    <source>
        <dbReference type="ARBA" id="ARBA00022833"/>
    </source>
</evidence>
<keyword evidence="7 10" id="KW-0371">Homeobox</keyword>
<keyword evidence="15" id="KW-1185">Reference proteome</keyword>
<evidence type="ECO:0000313" key="14">
    <source>
        <dbReference type="EMBL" id="GKV32240.1"/>
    </source>
</evidence>
<dbReference type="InterPro" id="IPR006456">
    <property type="entry name" value="ZF_HD_homeobox_Cys/His_dimer"/>
</dbReference>
<evidence type="ECO:0000256" key="2">
    <source>
        <dbReference type="ARBA" id="ARBA00022723"/>
    </source>
</evidence>
<evidence type="ECO:0000259" key="12">
    <source>
        <dbReference type="PROSITE" id="PS50071"/>
    </source>
</evidence>
<feature type="domain" description="ZF-HD dimerization-type" evidence="13">
    <location>
        <begin position="21"/>
        <end position="66"/>
    </location>
</feature>
<comment type="subcellular location">
    <subcellularLocation>
        <location evidence="1 10">Nucleus</location>
    </subcellularLocation>
</comment>
<feature type="domain" description="Homeobox" evidence="12">
    <location>
        <begin position="101"/>
        <end position="166"/>
    </location>
</feature>
<evidence type="ECO:0000256" key="8">
    <source>
        <dbReference type="ARBA" id="ARBA00023163"/>
    </source>
</evidence>
<evidence type="ECO:0000256" key="6">
    <source>
        <dbReference type="ARBA" id="ARBA00023125"/>
    </source>
</evidence>
<reference evidence="14 15" key="1">
    <citation type="journal article" date="2021" name="Commun. Biol.">
        <title>The genome of Shorea leprosula (Dipterocarpaceae) highlights the ecological relevance of drought in aseasonal tropical rainforests.</title>
        <authorList>
            <person name="Ng K.K.S."/>
            <person name="Kobayashi M.J."/>
            <person name="Fawcett J.A."/>
            <person name="Hatakeyama M."/>
            <person name="Paape T."/>
            <person name="Ng C.H."/>
            <person name="Ang C.C."/>
            <person name="Tnah L.H."/>
            <person name="Lee C.T."/>
            <person name="Nishiyama T."/>
            <person name="Sese J."/>
            <person name="O'Brien M.J."/>
            <person name="Copetti D."/>
            <person name="Mohd Noor M.I."/>
            <person name="Ong R.C."/>
            <person name="Putra M."/>
            <person name="Sireger I.Z."/>
            <person name="Indrioko S."/>
            <person name="Kosugi Y."/>
            <person name="Izuno A."/>
            <person name="Isagi Y."/>
            <person name="Lee S.L."/>
            <person name="Shimizu K.K."/>
        </authorList>
    </citation>
    <scope>NUCLEOTIDE SEQUENCE [LARGE SCALE GENOMIC DNA]</scope>
    <source>
        <strain evidence="14">214</strain>
    </source>
</reference>
<dbReference type="InterPro" id="IPR009057">
    <property type="entry name" value="Homeodomain-like_sf"/>
</dbReference>
<keyword evidence="8" id="KW-0804">Transcription</keyword>
<dbReference type="GO" id="GO:0008270">
    <property type="term" value="F:zinc ion binding"/>
    <property type="evidence" value="ECO:0007669"/>
    <property type="project" value="UniProtKB-KW"/>
</dbReference>
<dbReference type="Pfam" id="PF04770">
    <property type="entry name" value="ZF-HD_dimer"/>
    <property type="match status" value="1"/>
</dbReference>
<dbReference type="PANTHER" id="PTHR31948">
    <property type="entry name" value="ZINC-FINGER HOMEODOMAIN PROTEIN 2"/>
    <property type="match status" value="1"/>
</dbReference>
<dbReference type="NCBIfam" id="TIGR01565">
    <property type="entry name" value="homeo_ZF_HD"/>
    <property type="match status" value="1"/>
</dbReference>
<dbReference type="PROSITE" id="PS51523">
    <property type="entry name" value="ZF_HD_DIMER"/>
    <property type="match status" value="1"/>
</dbReference>
<keyword evidence="6 10" id="KW-0238">DNA-binding</keyword>
<dbReference type="AlphaFoldDB" id="A0AAV5L533"/>
<gene>
    <name evidence="14" type="ORF">SLEP1_g40856</name>
</gene>
<keyword evidence="3" id="KW-0863">Zinc-finger</keyword>
<dbReference type="Proteomes" id="UP001054252">
    <property type="component" value="Unassembled WGS sequence"/>
</dbReference>
<dbReference type="NCBIfam" id="TIGR01566">
    <property type="entry name" value="ZF_HD_prot_N"/>
    <property type="match status" value="1"/>
</dbReference>
<evidence type="ECO:0000313" key="15">
    <source>
        <dbReference type="Proteomes" id="UP001054252"/>
    </source>
</evidence>
<accession>A0AAV5L533</accession>
<dbReference type="GO" id="GO:0000976">
    <property type="term" value="F:transcription cis-regulatory region binding"/>
    <property type="evidence" value="ECO:0007669"/>
    <property type="project" value="TreeGrafter"/>
</dbReference>
<keyword evidence="2" id="KW-0479">Metal-binding</keyword>
<dbReference type="InterPro" id="IPR001356">
    <property type="entry name" value="HD"/>
</dbReference>
<comment type="caution">
    <text evidence="14">The sequence shown here is derived from an EMBL/GenBank/DDBJ whole genome shotgun (WGS) entry which is preliminary data.</text>
</comment>
<dbReference type="EMBL" id="BPVZ01000094">
    <property type="protein sequence ID" value="GKV32240.1"/>
    <property type="molecule type" value="Genomic_DNA"/>
</dbReference>
<dbReference type="InterPro" id="IPR006455">
    <property type="entry name" value="Homeodomain_ZF_HD"/>
</dbReference>
<proteinExistence type="predicted"/>
<dbReference type="GO" id="GO:0005634">
    <property type="term" value="C:nucleus"/>
    <property type="evidence" value="ECO:0007669"/>
    <property type="project" value="UniProtKB-SubCell"/>
</dbReference>
<organism evidence="14 15">
    <name type="scientific">Rubroshorea leprosula</name>
    <dbReference type="NCBI Taxonomy" id="152421"/>
    <lineage>
        <taxon>Eukaryota</taxon>
        <taxon>Viridiplantae</taxon>
        <taxon>Streptophyta</taxon>
        <taxon>Embryophyta</taxon>
        <taxon>Tracheophyta</taxon>
        <taxon>Spermatophyta</taxon>
        <taxon>Magnoliopsida</taxon>
        <taxon>eudicotyledons</taxon>
        <taxon>Gunneridae</taxon>
        <taxon>Pentapetalae</taxon>
        <taxon>rosids</taxon>
        <taxon>malvids</taxon>
        <taxon>Malvales</taxon>
        <taxon>Dipterocarpaceae</taxon>
        <taxon>Rubroshorea</taxon>
    </lineage>
</organism>
<dbReference type="GO" id="GO:0050793">
    <property type="term" value="P:regulation of developmental process"/>
    <property type="evidence" value="ECO:0007669"/>
    <property type="project" value="TreeGrafter"/>
</dbReference>
<evidence type="ECO:0000259" key="13">
    <source>
        <dbReference type="PROSITE" id="PS51523"/>
    </source>
</evidence>
<dbReference type="Gene3D" id="1.10.10.60">
    <property type="entry name" value="Homeodomain-like"/>
    <property type="match status" value="1"/>
</dbReference>
<evidence type="ECO:0000256" key="7">
    <source>
        <dbReference type="ARBA" id="ARBA00023155"/>
    </source>
</evidence>
<dbReference type="PANTHER" id="PTHR31948:SF169">
    <property type="entry name" value="MINI ZINC FINGER PROTEIN 2"/>
    <property type="match status" value="1"/>
</dbReference>
<evidence type="ECO:0000256" key="9">
    <source>
        <dbReference type="ARBA" id="ARBA00023242"/>
    </source>
</evidence>
<keyword evidence="9 10" id="KW-0539">Nucleus</keyword>
<dbReference type="GO" id="GO:0003700">
    <property type="term" value="F:DNA-binding transcription factor activity"/>
    <property type="evidence" value="ECO:0007669"/>
    <property type="project" value="TreeGrafter"/>
</dbReference>
<keyword evidence="5" id="KW-0805">Transcription regulation</keyword>
<evidence type="ECO:0000256" key="1">
    <source>
        <dbReference type="ARBA" id="ARBA00004123"/>
    </source>
</evidence>
<feature type="compositionally biased region" description="Pro residues" evidence="11">
    <location>
        <begin position="74"/>
        <end position="83"/>
    </location>
</feature>
<evidence type="ECO:0000256" key="5">
    <source>
        <dbReference type="ARBA" id="ARBA00023015"/>
    </source>
</evidence>
<feature type="DNA-binding region" description="Homeobox" evidence="10">
    <location>
        <begin position="103"/>
        <end position="167"/>
    </location>
</feature>
<sequence length="168" mass="19064">MAAERSNAEAKAVLVAEPGVYRECMRNHGLNFGRYTVDGCCEFLQLNDDAFHCAACGCHRSFHRKEPSNQHHVTPPPRPPNHSPSPLASHSKRGTACDQGTSLKRTRTKLTAEQKKEMMRFTTEKLGWRPQRHNEGEIERFCGELGISQRVLTVWFYNNKSKLVGKKV</sequence>
<name>A0AAV5L533_9ROSI</name>
<dbReference type="PROSITE" id="PS50071">
    <property type="entry name" value="HOMEOBOX_2"/>
    <property type="match status" value="1"/>
</dbReference>
<protein>
    <submittedName>
        <fullName evidence="14">Uncharacterized protein</fullName>
    </submittedName>
</protein>
<feature type="region of interest" description="Disordered" evidence="11">
    <location>
        <begin position="65"/>
        <end position="103"/>
    </location>
</feature>
<dbReference type="SUPFAM" id="SSF46689">
    <property type="entry name" value="Homeodomain-like"/>
    <property type="match status" value="1"/>
</dbReference>
<evidence type="ECO:0000256" key="10">
    <source>
        <dbReference type="PROSITE-ProRule" id="PRU00108"/>
    </source>
</evidence>
<keyword evidence="4" id="KW-0862">Zinc</keyword>